<dbReference type="PROSITE" id="PS50002">
    <property type="entry name" value="SH3"/>
    <property type="match status" value="2"/>
</dbReference>
<evidence type="ECO:0000256" key="2">
    <source>
        <dbReference type="PROSITE-ProRule" id="PRU00192"/>
    </source>
</evidence>
<accession>A0A0N0BGY8</accession>
<dbReference type="OrthoDB" id="19092at2759"/>
<feature type="compositionally biased region" description="Polar residues" evidence="3">
    <location>
        <begin position="278"/>
        <end position="292"/>
    </location>
</feature>
<feature type="region of interest" description="Disordered" evidence="3">
    <location>
        <begin position="278"/>
        <end position="297"/>
    </location>
</feature>
<dbReference type="STRING" id="166423.A0A0N0BGY8"/>
<dbReference type="Pfam" id="PF07653">
    <property type="entry name" value="SH3_2"/>
    <property type="match status" value="1"/>
</dbReference>
<keyword evidence="6" id="KW-1185">Reference proteome</keyword>
<feature type="domain" description="SH3" evidence="4">
    <location>
        <begin position="901"/>
        <end position="960"/>
    </location>
</feature>
<feature type="region of interest" description="Disordered" evidence="3">
    <location>
        <begin position="577"/>
        <end position="628"/>
    </location>
</feature>
<dbReference type="Gene3D" id="2.30.30.40">
    <property type="entry name" value="SH3 Domains"/>
    <property type="match status" value="2"/>
</dbReference>
<gene>
    <name evidence="5" type="ORF">WN51_13282</name>
</gene>
<dbReference type="InterPro" id="IPR050384">
    <property type="entry name" value="Endophilin_SH3RF"/>
</dbReference>
<name>A0A0N0BGY8_9HYME</name>
<feature type="region of interest" description="Disordered" evidence="3">
    <location>
        <begin position="320"/>
        <end position="407"/>
    </location>
</feature>
<evidence type="ECO:0000313" key="5">
    <source>
        <dbReference type="EMBL" id="KOX75241.1"/>
    </source>
</evidence>
<dbReference type="CDD" id="cd11781">
    <property type="entry name" value="SH3_Sorbs_1"/>
    <property type="match status" value="1"/>
</dbReference>
<organism evidence="5 6">
    <name type="scientific">Melipona quadrifasciata</name>
    <dbReference type="NCBI Taxonomy" id="166423"/>
    <lineage>
        <taxon>Eukaryota</taxon>
        <taxon>Metazoa</taxon>
        <taxon>Ecdysozoa</taxon>
        <taxon>Arthropoda</taxon>
        <taxon>Hexapoda</taxon>
        <taxon>Insecta</taxon>
        <taxon>Pterygota</taxon>
        <taxon>Neoptera</taxon>
        <taxon>Endopterygota</taxon>
        <taxon>Hymenoptera</taxon>
        <taxon>Apocrita</taxon>
        <taxon>Aculeata</taxon>
        <taxon>Apoidea</taxon>
        <taxon>Anthophila</taxon>
        <taxon>Apidae</taxon>
        <taxon>Melipona</taxon>
    </lineage>
</organism>
<dbReference type="Pfam" id="PF00018">
    <property type="entry name" value="SH3_1"/>
    <property type="match status" value="1"/>
</dbReference>
<feature type="compositionally biased region" description="Basic and acidic residues" evidence="3">
    <location>
        <begin position="580"/>
        <end position="611"/>
    </location>
</feature>
<dbReference type="EMBL" id="KQ435768">
    <property type="protein sequence ID" value="KOX75241.1"/>
    <property type="molecule type" value="Genomic_DNA"/>
</dbReference>
<feature type="region of interest" description="Disordered" evidence="3">
    <location>
        <begin position="117"/>
        <end position="163"/>
    </location>
</feature>
<keyword evidence="1 2" id="KW-0728">SH3 domain</keyword>
<feature type="compositionally biased region" description="Low complexity" evidence="3">
    <location>
        <begin position="239"/>
        <end position="251"/>
    </location>
</feature>
<feature type="compositionally biased region" description="Polar residues" evidence="3">
    <location>
        <begin position="327"/>
        <end position="349"/>
    </location>
</feature>
<dbReference type="PANTHER" id="PTHR14167">
    <property type="entry name" value="SH3 DOMAIN-CONTAINING"/>
    <property type="match status" value="1"/>
</dbReference>
<dbReference type="AlphaFoldDB" id="A0A0N0BGY8"/>
<evidence type="ECO:0000256" key="1">
    <source>
        <dbReference type="ARBA" id="ARBA00022443"/>
    </source>
</evidence>
<dbReference type="PANTHER" id="PTHR14167:SF116">
    <property type="entry name" value="CAP, ISOFORM AC"/>
    <property type="match status" value="1"/>
</dbReference>
<dbReference type="InterPro" id="IPR001452">
    <property type="entry name" value="SH3_domain"/>
</dbReference>
<evidence type="ECO:0000259" key="4">
    <source>
        <dbReference type="PROSITE" id="PS50002"/>
    </source>
</evidence>
<dbReference type="CDD" id="cd11782">
    <property type="entry name" value="SH3_Sorbs_2"/>
    <property type="match status" value="1"/>
</dbReference>
<dbReference type="SUPFAM" id="SSF50044">
    <property type="entry name" value="SH3-domain"/>
    <property type="match status" value="2"/>
</dbReference>
<evidence type="ECO:0000313" key="6">
    <source>
        <dbReference type="Proteomes" id="UP000053105"/>
    </source>
</evidence>
<sequence length="1020" mass="116172">MANSNLPRVDDLEKSPQWASLTNEINDLEKLCRLNNHRHSRRQPLRYNYHRYSMPQMQKATSVWIESGDELNDDFQTNNDFSKSNAEETYRWSWRPKTEFERSYFLDYDYDREGNFQCHPRSQKRYSPLRYDEPSNENVNGEGSTEYQARYNSSDRSRNPFDENKYSVNYGRIYNDNEATYSGTRERLHEIFERNRYLRRKFFASMPGNDTAGYDFPKGYESKNPGTVSKYSGFGSTETITSQSNQSSISSNDRKSRCQSNVTPELVEEENCNSEFSQRASYSKNSSTNVSHLQGGRILSTTRNGKLLVNIAPSGNELYEIEEPTDTRNTVSVENPSLTPGQEFDSSSNSKHDLGHVEQGGTTSRREPNEDQSKDAYFSKTNAGAGDFQNLKDQRTTGNNYRPNGNIAELNSESVSEADRSNGTLYDKSENWTGGKIGSTSEWNSLENVCKSLPNLSFYEKTSDFSSGNNLSTNSSLRYCSKSATTNIPIVRDTETPKEDKPILRRYFGSQIDLSNIRGEPTSLTLRRVKVTKVPPPLDLSRVNETYEEVEALERKRSNAVNVSLVRNYDRPLEGQAAIIRDECPSDDNREDRGQKKSDGTSRGNDGRRAETTVSEVGNYLRRDNADQCQQRMEELSPRFERGLHKSCGDLTATGDLRSPQLVNNYNNSTIDLRASGSFRVNLEQSSQVAGLEAFRERRRGVVPLSDHVNSISGPQACSGSTLPSVYGPIPYKSPRRYVEGEVTIHYRSPVRTEAKEPLSEEELARRSAENMRRVYEEERRRKYLQELHDINSRRHTDNFIPSQKSPIPLNRYDDFVDDLSHRSRSQEQTPEPRLVARALYNFIGQSSRELNFRRGDIIFVRRQVDKNWYEGEHNAMIGLFPSNYVEILPYDGMRTTPKKPYEGQARAKFNFVAQTNLELSLAKGELVVLTRRVDENWYEGRIGNRKGIFPISYVEVIAEPGLRSETPTQNKPVASPAAHSLLANGSAGGKMSMGPHHYMPSIPVNINTTQPHYNSLVSS</sequence>
<evidence type="ECO:0000256" key="3">
    <source>
        <dbReference type="SAM" id="MobiDB-lite"/>
    </source>
</evidence>
<feature type="compositionally biased region" description="Basic and acidic residues" evidence="3">
    <location>
        <begin position="364"/>
        <end position="374"/>
    </location>
</feature>
<dbReference type="InterPro" id="IPR036028">
    <property type="entry name" value="SH3-like_dom_sf"/>
</dbReference>
<reference evidence="5 6" key="1">
    <citation type="submission" date="2015-07" db="EMBL/GenBank/DDBJ databases">
        <title>The genome of Melipona quadrifasciata.</title>
        <authorList>
            <person name="Pan H."/>
            <person name="Kapheim K."/>
        </authorList>
    </citation>
    <scope>NUCLEOTIDE SEQUENCE [LARGE SCALE GENOMIC DNA]</scope>
    <source>
        <strain evidence="5">0111107301</strain>
        <tissue evidence="5">Whole body</tissue>
    </source>
</reference>
<dbReference type="SMART" id="SM00326">
    <property type="entry name" value="SH3"/>
    <property type="match status" value="2"/>
</dbReference>
<feature type="compositionally biased region" description="Basic and acidic residues" evidence="3">
    <location>
        <begin position="153"/>
        <end position="163"/>
    </location>
</feature>
<proteinExistence type="predicted"/>
<feature type="region of interest" description="Disordered" evidence="3">
    <location>
        <begin position="239"/>
        <end position="272"/>
    </location>
</feature>
<protein>
    <submittedName>
        <fullName evidence="5">Sorbin and SH3 domain-containing protein 1</fullName>
    </submittedName>
</protein>
<feature type="domain" description="SH3" evidence="4">
    <location>
        <begin position="832"/>
        <end position="891"/>
    </location>
</feature>
<feature type="compositionally biased region" description="Polar residues" evidence="3">
    <location>
        <begin position="396"/>
        <end position="407"/>
    </location>
</feature>
<dbReference type="Proteomes" id="UP000053105">
    <property type="component" value="Unassembled WGS sequence"/>
</dbReference>
<feature type="compositionally biased region" description="Polar residues" evidence="3">
    <location>
        <begin position="136"/>
        <end position="152"/>
    </location>
</feature>